<gene>
    <name evidence="1" type="ORF">PIL02S_00505</name>
</gene>
<sequence length="83" mass="9465">MMAMSETQQGNILTFLSNLPSDIRDNIIQCLNKWSNGEQAYGYSHPVQVCSNLLALQTRMPFLSDQQAMDLMILKIHLQQTVH</sequence>
<dbReference type="EMBL" id="PRLG01000003">
    <property type="protein sequence ID" value="PYY30958.1"/>
    <property type="molecule type" value="Genomic_DNA"/>
</dbReference>
<reference evidence="1 2" key="1">
    <citation type="submission" date="2018-01" db="EMBL/GenBank/DDBJ databases">
        <title>Genome sequence of the PGP bacterium Paenibacillus illinoisensis E3.</title>
        <authorList>
            <person name="Rolli E."/>
            <person name="Marasco R."/>
            <person name="Bessem C."/>
            <person name="Michoud G."/>
            <person name="Gaiarsa S."/>
            <person name="Borin S."/>
            <person name="Daffonchio D."/>
        </authorList>
    </citation>
    <scope>NUCLEOTIDE SEQUENCE [LARGE SCALE GENOMIC DNA]</scope>
    <source>
        <strain evidence="1 2">E3</strain>
    </source>
</reference>
<dbReference type="Proteomes" id="UP000247459">
    <property type="component" value="Unassembled WGS sequence"/>
</dbReference>
<dbReference type="AlphaFoldDB" id="A0A2W0CTS9"/>
<proteinExistence type="predicted"/>
<comment type="caution">
    <text evidence="1">The sequence shown here is derived from an EMBL/GenBank/DDBJ whole genome shotgun (WGS) entry which is preliminary data.</text>
</comment>
<accession>A0A2W0CTS9</accession>
<name>A0A2W0CTS9_9BACL</name>
<organism evidence="1 2">
    <name type="scientific">Paenibacillus illinoisensis</name>
    <dbReference type="NCBI Taxonomy" id="59845"/>
    <lineage>
        <taxon>Bacteria</taxon>
        <taxon>Bacillati</taxon>
        <taxon>Bacillota</taxon>
        <taxon>Bacilli</taxon>
        <taxon>Bacillales</taxon>
        <taxon>Paenibacillaceae</taxon>
        <taxon>Paenibacillus</taxon>
    </lineage>
</organism>
<protein>
    <submittedName>
        <fullName evidence="1">Uncharacterized protein</fullName>
    </submittedName>
</protein>
<evidence type="ECO:0000313" key="2">
    <source>
        <dbReference type="Proteomes" id="UP000247459"/>
    </source>
</evidence>
<evidence type="ECO:0000313" key="1">
    <source>
        <dbReference type="EMBL" id="PYY30958.1"/>
    </source>
</evidence>